<dbReference type="Gene3D" id="2.120.10.30">
    <property type="entry name" value="TolB, C-terminal domain"/>
    <property type="match status" value="1"/>
</dbReference>
<dbReference type="EMBL" id="CP062983">
    <property type="protein sequence ID" value="QPC82623.1"/>
    <property type="molecule type" value="Genomic_DNA"/>
</dbReference>
<dbReference type="KEGG" id="pmet:G4Y79_23525"/>
<evidence type="ECO:0000313" key="3">
    <source>
        <dbReference type="Proteomes" id="UP000594468"/>
    </source>
</evidence>
<sequence>MKRRRALFLFVTALAAMLALPVTAQDSAQVFADGLANPRNMSFDSEGNLYVAEAGVAGTQLTDAEVAYGATGQITRIAPDGTKDVLVHGLISYRDGNPLGPAAVQIIDDTIWMLLNETSDFSIPFTHALVGLDRNTLRVKTFVDLLTLELTDDPDGNPNEQSNPTDFAIAPDGTFVIANAGCNCLMQWTPEDGVSVLNAWDFDTDNPVPTTVEFGPDGDLYVGFLTGFPFPEGGSRIERWSEGELVETYDGLTAITSLIVPEEGTIYAVQLGVFDQGWGPGRVIMIDENGITPILEDLTNPYGIIQGPDGTIFVSTNTFGAADGQILMIPMS</sequence>
<gene>
    <name evidence="2" type="ORF">G4Y79_23525</name>
</gene>
<dbReference type="AlphaFoldDB" id="A0A7S8E908"/>
<feature type="chain" id="PRO_5032981824" evidence="1">
    <location>
        <begin position="25"/>
        <end position="332"/>
    </location>
</feature>
<dbReference type="NCBIfam" id="NF033206">
    <property type="entry name" value="ScyE_fam"/>
    <property type="match status" value="1"/>
</dbReference>
<protein>
    <submittedName>
        <fullName evidence="2">ScyD/ScyE family protein</fullName>
    </submittedName>
</protein>
<dbReference type="InterPro" id="IPR048031">
    <property type="entry name" value="ScyD/ScyE-like"/>
</dbReference>
<dbReference type="RefSeq" id="WP_195170692.1">
    <property type="nucleotide sequence ID" value="NZ_CP062983.1"/>
</dbReference>
<organism evidence="2 3">
    <name type="scientific">Phototrophicus methaneseepsis</name>
    <dbReference type="NCBI Taxonomy" id="2710758"/>
    <lineage>
        <taxon>Bacteria</taxon>
        <taxon>Bacillati</taxon>
        <taxon>Chloroflexota</taxon>
        <taxon>Candidatus Thermofontia</taxon>
        <taxon>Phototrophicales</taxon>
        <taxon>Phototrophicaceae</taxon>
        <taxon>Phototrophicus</taxon>
    </lineage>
</organism>
<dbReference type="Proteomes" id="UP000594468">
    <property type="component" value="Chromosome"/>
</dbReference>
<keyword evidence="1" id="KW-0732">Signal</keyword>
<feature type="signal peptide" evidence="1">
    <location>
        <begin position="1"/>
        <end position="24"/>
    </location>
</feature>
<reference evidence="2 3" key="1">
    <citation type="submission" date="2020-02" db="EMBL/GenBank/DDBJ databases">
        <authorList>
            <person name="Zheng R.K."/>
            <person name="Sun C.M."/>
        </authorList>
    </citation>
    <scope>NUCLEOTIDE SEQUENCE [LARGE SCALE GENOMIC DNA]</scope>
    <source>
        <strain evidence="3">rifampicinis</strain>
    </source>
</reference>
<proteinExistence type="predicted"/>
<dbReference type="InterPro" id="IPR011042">
    <property type="entry name" value="6-blade_b-propeller_TolB-like"/>
</dbReference>
<accession>A0A7S8E908</accession>
<evidence type="ECO:0000256" key="1">
    <source>
        <dbReference type="SAM" id="SignalP"/>
    </source>
</evidence>
<name>A0A7S8E908_9CHLR</name>
<keyword evidence="3" id="KW-1185">Reference proteome</keyword>
<evidence type="ECO:0000313" key="2">
    <source>
        <dbReference type="EMBL" id="QPC82623.1"/>
    </source>
</evidence>
<dbReference type="SUPFAM" id="SSF101898">
    <property type="entry name" value="NHL repeat"/>
    <property type="match status" value="1"/>
</dbReference>